<gene>
    <name evidence="1" type="ORF">METZ01_LOCUS333241</name>
</gene>
<feature type="non-terminal residue" evidence="1">
    <location>
        <position position="45"/>
    </location>
</feature>
<dbReference type="EMBL" id="UINC01111864">
    <property type="protein sequence ID" value="SVC80387.1"/>
    <property type="molecule type" value="Genomic_DNA"/>
</dbReference>
<sequence>MHDKHLKFVPSKLAKTIFAKSRGKDPSFLTTNGKIINYFINEKNA</sequence>
<name>A0A382Q5S7_9ZZZZ</name>
<proteinExistence type="predicted"/>
<protein>
    <submittedName>
        <fullName evidence="1">Uncharacterized protein</fullName>
    </submittedName>
</protein>
<accession>A0A382Q5S7</accession>
<organism evidence="1">
    <name type="scientific">marine metagenome</name>
    <dbReference type="NCBI Taxonomy" id="408172"/>
    <lineage>
        <taxon>unclassified sequences</taxon>
        <taxon>metagenomes</taxon>
        <taxon>ecological metagenomes</taxon>
    </lineage>
</organism>
<reference evidence="1" key="1">
    <citation type="submission" date="2018-05" db="EMBL/GenBank/DDBJ databases">
        <authorList>
            <person name="Lanie J.A."/>
            <person name="Ng W.-L."/>
            <person name="Kazmierczak K.M."/>
            <person name="Andrzejewski T.M."/>
            <person name="Davidsen T.M."/>
            <person name="Wayne K.J."/>
            <person name="Tettelin H."/>
            <person name="Glass J.I."/>
            <person name="Rusch D."/>
            <person name="Podicherti R."/>
            <person name="Tsui H.-C.T."/>
            <person name="Winkler M.E."/>
        </authorList>
    </citation>
    <scope>NUCLEOTIDE SEQUENCE</scope>
</reference>
<dbReference type="AlphaFoldDB" id="A0A382Q5S7"/>
<evidence type="ECO:0000313" key="1">
    <source>
        <dbReference type="EMBL" id="SVC80387.1"/>
    </source>
</evidence>